<keyword evidence="3" id="KW-0238">DNA-binding</keyword>
<protein>
    <submittedName>
        <fullName evidence="8">Nuclear factor interleukin-3-regulated protein</fullName>
    </submittedName>
</protein>
<reference evidence="8 9" key="1">
    <citation type="submission" date="2019-01" db="EMBL/GenBank/DDBJ databases">
        <title>Genome Assembly of Collichthys lucidus.</title>
        <authorList>
            <person name="Cai M."/>
            <person name="Xiao S."/>
        </authorList>
    </citation>
    <scope>NUCLEOTIDE SEQUENCE [LARGE SCALE GENOMIC DNA]</scope>
    <source>
        <strain evidence="8">JT15FE1705JMU</strain>
        <tissue evidence="8">Muscle</tissue>
    </source>
</reference>
<dbReference type="STRING" id="240159.A0A4V6AMM4"/>
<feature type="region of interest" description="Disordered" evidence="6">
    <location>
        <begin position="305"/>
        <end position="331"/>
    </location>
</feature>
<name>A0A4V6AMM4_COLLU</name>
<dbReference type="GO" id="GO:0007623">
    <property type="term" value="P:circadian rhythm"/>
    <property type="evidence" value="ECO:0007669"/>
    <property type="project" value="TreeGrafter"/>
</dbReference>
<feature type="region of interest" description="Disordered" evidence="6">
    <location>
        <begin position="69"/>
        <end position="119"/>
    </location>
</feature>
<evidence type="ECO:0000256" key="3">
    <source>
        <dbReference type="ARBA" id="ARBA00023125"/>
    </source>
</evidence>
<dbReference type="InterPro" id="IPR004827">
    <property type="entry name" value="bZIP"/>
</dbReference>
<keyword evidence="9" id="KW-1185">Reference proteome</keyword>
<evidence type="ECO:0000259" key="7">
    <source>
        <dbReference type="PROSITE" id="PS50217"/>
    </source>
</evidence>
<dbReference type="PANTHER" id="PTHR15284:SF6">
    <property type="entry name" value="HYPOTHETICAL LOC799271-RELATED"/>
    <property type="match status" value="1"/>
</dbReference>
<comment type="similarity">
    <text evidence="1">Belongs to the bZIP family. NFIL3 subfamily.</text>
</comment>
<evidence type="ECO:0000256" key="5">
    <source>
        <dbReference type="ARBA" id="ARBA00023242"/>
    </source>
</evidence>
<dbReference type="PROSITE" id="PS00036">
    <property type="entry name" value="BZIP_BASIC"/>
    <property type="match status" value="1"/>
</dbReference>
<dbReference type="Pfam" id="PF07716">
    <property type="entry name" value="bZIP_2"/>
    <property type="match status" value="1"/>
</dbReference>
<dbReference type="SMART" id="SM00338">
    <property type="entry name" value="BRLZ"/>
    <property type="match status" value="1"/>
</dbReference>
<evidence type="ECO:0000256" key="6">
    <source>
        <dbReference type="SAM" id="MobiDB-lite"/>
    </source>
</evidence>
<evidence type="ECO:0000256" key="4">
    <source>
        <dbReference type="ARBA" id="ARBA00023163"/>
    </source>
</evidence>
<dbReference type="InterPro" id="IPR047229">
    <property type="entry name" value="NFIL3-like"/>
</dbReference>
<evidence type="ECO:0000256" key="2">
    <source>
        <dbReference type="ARBA" id="ARBA00023015"/>
    </source>
</evidence>
<organism evidence="8 9">
    <name type="scientific">Collichthys lucidus</name>
    <name type="common">Big head croaker</name>
    <name type="synonym">Sciaena lucida</name>
    <dbReference type="NCBI Taxonomy" id="240159"/>
    <lineage>
        <taxon>Eukaryota</taxon>
        <taxon>Metazoa</taxon>
        <taxon>Chordata</taxon>
        <taxon>Craniata</taxon>
        <taxon>Vertebrata</taxon>
        <taxon>Euteleostomi</taxon>
        <taxon>Actinopterygii</taxon>
        <taxon>Neopterygii</taxon>
        <taxon>Teleostei</taxon>
        <taxon>Neoteleostei</taxon>
        <taxon>Acanthomorphata</taxon>
        <taxon>Eupercaria</taxon>
        <taxon>Sciaenidae</taxon>
        <taxon>Collichthys</taxon>
    </lineage>
</organism>
<accession>A0A4V6AMM4</accession>
<evidence type="ECO:0000313" key="9">
    <source>
        <dbReference type="Proteomes" id="UP000298787"/>
    </source>
</evidence>
<feature type="domain" description="BZIP" evidence="7">
    <location>
        <begin position="98"/>
        <end position="148"/>
    </location>
</feature>
<evidence type="ECO:0000256" key="1">
    <source>
        <dbReference type="ARBA" id="ARBA00006079"/>
    </source>
</evidence>
<dbReference type="GO" id="GO:0003700">
    <property type="term" value="F:DNA-binding transcription factor activity"/>
    <property type="evidence" value="ECO:0007669"/>
    <property type="project" value="InterPro"/>
</dbReference>
<dbReference type="Gene3D" id="1.20.5.170">
    <property type="match status" value="1"/>
</dbReference>
<dbReference type="GO" id="GO:0005634">
    <property type="term" value="C:nucleus"/>
    <property type="evidence" value="ECO:0007669"/>
    <property type="project" value="TreeGrafter"/>
</dbReference>
<sequence length="421" mass="46294">MTGQAVGSIIQELTVPSLLAVEGLGSRPCERAGSFTDEAVSILTSTSQLARTLLGCTIALKRKDGLSSTEAKAGSSCDEDNGSHTRRKREFIQEEKKDEGYWDKRKKNNEAAKRSREKRRANDMVLERRVLGLLEENARLRAELLALKFRFGLVKDPSDVSIMPLSAPLCPHPTPIATHFYPPHTDASPYHNAHDNATTHLIHPHPPPQGPIFGPRGVGPLSNHNLSEESGVSTSCGSNVSSPLFFDGTLSERSGPSPRELVEEKHGYDSHICPLEVNESQYVNRQDSPEGLRSLPHKLRFKGPSGCNEGGELSPSSDIRHSGPPVATVGPNIQVRNHRQVGWESQTESQTPWSREEACGGVGQQYQGSSCGYYNSTSLQYSRDTKYLTEDISLRSKISCLSQEVAQLKRLFSQQLLNKMA</sequence>
<dbReference type="FunFam" id="1.20.5.170:FF:000025">
    <property type="entry name" value="nuclear factor interleukin-3-regulated protein-like"/>
    <property type="match status" value="1"/>
</dbReference>
<proteinExistence type="inferred from homology"/>
<evidence type="ECO:0000313" key="8">
    <source>
        <dbReference type="EMBL" id="TKS69162.1"/>
    </source>
</evidence>
<gene>
    <name evidence="8" type="ORF">D9C73_003226</name>
</gene>
<dbReference type="CDD" id="cd14694">
    <property type="entry name" value="bZIP_NFIL3"/>
    <property type="match status" value="1"/>
</dbReference>
<feature type="compositionally biased region" description="Basic and acidic residues" evidence="6">
    <location>
        <begin position="90"/>
        <end position="119"/>
    </location>
</feature>
<dbReference type="AlphaFoldDB" id="A0A4V6AMM4"/>
<dbReference type="InterPro" id="IPR047106">
    <property type="entry name" value="NFIL3-like_bZIP"/>
</dbReference>
<dbReference type="InterPro" id="IPR046347">
    <property type="entry name" value="bZIP_sf"/>
</dbReference>
<dbReference type="PROSITE" id="PS50217">
    <property type="entry name" value="BZIP"/>
    <property type="match status" value="1"/>
</dbReference>
<keyword evidence="4" id="KW-0804">Transcription</keyword>
<dbReference type="PANTHER" id="PTHR15284">
    <property type="entry name" value="NUCLEAR FACTOR INTERLEUKIN-3-REGULATED PROTEIN"/>
    <property type="match status" value="1"/>
</dbReference>
<dbReference type="EMBL" id="CM014080">
    <property type="protein sequence ID" value="TKS69162.1"/>
    <property type="molecule type" value="Genomic_DNA"/>
</dbReference>
<dbReference type="OrthoDB" id="6151507at2759"/>
<keyword evidence="5" id="KW-0539">Nucleus</keyword>
<keyword evidence="2" id="KW-0805">Transcription regulation</keyword>
<dbReference type="Proteomes" id="UP000298787">
    <property type="component" value="Chromosome 3"/>
</dbReference>
<dbReference type="GO" id="GO:0003677">
    <property type="term" value="F:DNA binding"/>
    <property type="evidence" value="ECO:0007669"/>
    <property type="project" value="UniProtKB-KW"/>
</dbReference>
<dbReference type="SUPFAM" id="SSF57959">
    <property type="entry name" value="Leucine zipper domain"/>
    <property type="match status" value="1"/>
</dbReference>